<evidence type="ECO:0000256" key="4">
    <source>
        <dbReference type="ARBA" id="ARBA00022729"/>
    </source>
</evidence>
<dbReference type="RefSeq" id="XP_017779010.1">
    <property type="nucleotide sequence ID" value="XM_017923521.1"/>
</dbReference>
<evidence type="ECO:0000256" key="5">
    <source>
        <dbReference type="ARBA" id="ARBA00022989"/>
    </source>
</evidence>
<feature type="signal peptide" evidence="9">
    <location>
        <begin position="1"/>
        <end position="21"/>
    </location>
</feature>
<dbReference type="GeneID" id="108564463"/>
<reference evidence="11" key="1">
    <citation type="submission" date="2025-08" db="UniProtKB">
        <authorList>
            <consortium name="RefSeq"/>
        </authorList>
    </citation>
    <scope>IDENTIFICATION</scope>
    <source>
        <tissue evidence="11">Whole Larva</tissue>
    </source>
</reference>
<evidence type="ECO:0000313" key="11">
    <source>
        <dbReference type="RefSeq" id="XP_017779010.1"/>
    </source>
</evidence>
<keyword evidence="5" id="KW-1133">Transmembrane helix</keyword>
<keyword evidence="6" id="KW-0472">Membrane</keyword>
<proteinExistence type="predicted"/>
<dbReference type="PANTHER" id="PTHR33562:SF18">
    <property type="entry name" value="BOUDIN-RELATED"/>
    <property type="match status" value="1"/>
</dbReference>
<comment type="subcellular location">
    <subcellularLocation>
        <location evidence="1">Membrane</location>
        <topology evidence="1">Lipid-anchor</topology>
        <topology evidence="1">GPI-anchor</topology>
    </subcellularLocation>
</comment>
<keyword evidence="3" id="KW-0812">Transmembrane</keyword>
<evidence type="ECO:0000256" key="8">
    <source>
        <dbReference type="ARBA" id="ARBA00023288"/>
    </source>
</evidence>
<name>A0ABM1MWR0_NICVS</name>
<evidence type="ECO:0000256" key="3">
    <source>
        <dbReference type="ARBA" id="ARBA00022692"/>
    </source>
</evidence>
<gene>
    <name evidence="11" type="primary">LOC108564463</name>
</gene>
<dbReference type="InterPro" id="IPR031424">
    <property type="entry name" value="QVR-like"/>
</dbReference>
<evidence type="ECO:0000256" key="9">
    <source>
        <dbReference type="SAM" id="SignalP"/>
    </source>
</evidence>
<dbReference type="Proteomes" id="UP000695000">
    <property type="component" value="Unplaced"/>
</dbReference>
<dbReference type="Pfam" id="PF17064">
    <property type="entry name" value="QVR"/>
    <property type="match status" value="1"/>
</dbReference>
<protein>
    <submittedName>
        <fullName evidence="11">Uncharacterized protein LOC108564463</fullName>
    </submittedName>
</protein>
<keyword evidence="8" id="KW-0449">Lipoprotein</keyword>
<keyword evidence="2" id="KW-0336">GPI-anchor</keyword>
<evidence type="ECO:0000313" key="10">
    <source>
        <dbReference type="Proteomes" id="UP000695000"/>
    </source>
</evidence>
<sequence>MNPACLAVLFLSVFLITPSLGIKCYRCTGTDDDDPFQCNEWLDSDIDIVPKGCDDVYDAKYCIKHTGRFEADAIKCFQCSAGQSINCSDGMIQLGGLVPEGCDQVFEAQYCVKSTGLAGGIGAKRFCSSLDLGNYCNYVKQPGDNLEFYRTCVFTCSGDGCNASSTLQSVPAFVLLLFAAVLYTAISR</sequence>
<dbReference type="PANTHER" id="PTHR33562">
    <property type="entry name" value="ATILLA, ISOFORM B-RELATED-RELATED"/>
    <property type="match status" value="1"/>
</dbReference>
<organism evidence="10 11">
    <name type="scientific">Nicrophorus vespilloides</name>
    <name type="common">Boreal carrion beetle</name>
    <dbReference type="NCBI Taxonomy" id="110193"/>
    <lineage>
        <taxon>Eukaryota</taxon>
        <taxon>Metazoa</taxon>
        <taxon>Ecdysozoa</taxon>
        <taxon>Arthropoda</taxon>
        <taxon>Hexapoda</taxon>
        <taxon>Insecta</taxon>
        <taxon>Pterygota</taxon>
        <taxon>Neoptera</taxon>
        <taxon>Endopterygota</taxon>
        <taxon>Coleoptera</taxon>
        <taxon>Polyphaga</taxon>
        <taxon>Staphyliniformia</taxon>
        <taxon>Silphidae</taxon>
        <taxon>Nicrophorinae</taxon>
        <taxon>Nicrophorus</taxon>
    </lineage>
</organism>
<keyword evidence="10" id="KW-1185">Reference proteome</keyword>
<dbReference type="InterPro" id="IPR050975">
    <property type="entry name" value="Sleep_regulator"/>
</dbReference>
<evidence type="ECO:0000256" key="2">
    <source>
        <dbReference type="ARBA" id="ARBA00022622"/>
    </source>
</evidence>
<feature type="chain" id="PRO_5046176338" evidence="9">
    <location>
        <begin position="22"/>
        <end position="188"/>
    </location>
</feature>
<evidence type="ECO:0000256" key="6">
    <source>
        <dbReference type="ARBA" id="ARBA00023136"/>
    </source>
</evidence>
<evidence type="ECO:0000256" key="7">
    <source>
        <dbReference type="ARBA" id="ARBA00023180"/>
    </source>
</evidence>
<keyword evidence="4 9" id="KW-0732">Signal</keyword>
<accession>A0ABM1MWR0</accession>
<evidence type="ECO:0000256" key="1">
    <source>
        <dbReference type="ARBA" id="ARBA00004589"/>
    </source>
</evidence>
<keyword evidence="7" id="KW-0325">Glycoprotein</keyword>
<dbReference type="CDD" id="cd23590">
    <property type="entry name" value="TFP_LU_ECD_Bou"/>
    <property type="match status" value="1"/>
</dbReference>